<evidence type="ECO:0000313" key="2">
    <source>
        <dbReference type="EMBL" id="KJL31773.1"/>
    </source>
</evidence>
<dbReference type="Gene3D" id="3.40.50.150">
    <property type="entry name" value="Vaccinia Virus protein VP39"/>
    <property type="match status" value="1"/>
</dbReference>
<sequence>MTDLSRTQDGSAGDADYGVIGSTYSDFRRPDPRIATIVRAALGDARTVLNIGAGAGSYEPVDLEVTAVEPSASMRAQRPPHLVPAIDAVAESLPFPDATFDAAMTTFSVHQWSDLSAGLAEVRRVTRGPVAILTCDPDLLDRFWLAEYAPDVIETERRRYPAVARLASALGGTVTVDPVPISLDCTDGFNEAYYGRPEALLDAGARAACSAWSFVDPERARDYVVRLRKAIDSGEWDRRYGALRNQAAFEGSLVLVRSLP</sequence>
<keyword evidence="3" id="KW-1185">Reference proteome</keyword>
<dbReference type="Pfam" id="PF08241">
    <property type="entry name" value="Methyltransf_11"/>
    <property type="match status" value="1"/>
</dbReference>
<dbReference type="EMBL" id="JYIX01000038">
    <property type="protein sequence ID" value="KJL31773.1"/>
    <property type="molecule type" value="Genomic_DNA"/>
</dbReference>
<dbReference type="PATRIC" id="fig|582680.6.peg.3129"/>
<dbReference type="Proteomes" id="UP000033740">
    <property type="component" value="Unassembled WGS sequence"/>
</dbReference>
<dbReference type="EC" id="2.1.1.-" evidence="2"/>
<dbReference type="InterPro" id="IPR013216">
    <property type="entry name" value="Methyltransf_11"/>
</dbReference>
<keyword evidence="2" id="KW-0489">Methyltransferase</keyword>
<evidence type="ECO:0000313" key="3">
    <source>
        <dbReference type="Proteomes" id="UP000033740"/>
    </source>
</evidence>
<dbReference type="SUPFAM" id="SSF53335">
    <property type="entry name" value="S-adenosyl-L-methionine-dependent methyltransferases"/>
    <property type="match status" value="1"/>
</dbReference>
<dbReference type="STRING" id="582680.RS86_03053"/>
<gene>
    <name evidence="2" type="primary">ycgJ_2</name>
    <name evidence="2" type="ORF">RS86_03053</name>
</gene>
<organism evidence="2 3">
    <name type="scientific">Microbacterium azadirachtae</name>
    <dbReference type="NCBI Taxonomy" id="582680"/>
    <lineage>
        <taxon>Bacteria</taxon>
        <taxon>Bacillati</taxon>
        <taxon>Actinomycetota</taxon>
        <taxon>Actinomycetes</taxon>
        <taxon>Micrococcales</taxon>
        <taxon>Microbacteriaceae</taxon>
        <taxon>Microbacterium</taxon>
    </lineage>
</organism>
<feature type="domain" description="Methyltransferase type 11" evidence="1">
    <location>
        <begin position="49"/>
        <end position="127"/>
    </location>
</feature>
<dbReference type="RefSeq" id="WP_152642194.1">
    <property type="nucleotide sequence ID" value="NZ_JYIX01000038.1"/>
</dbReference>
<comment type="caution">
    <text evidence="2">The sequence shown here is derived from an EMBL/GenBank/DDBJ whole genome shotgun (WGS) entry which is preliminary data.</text>
</comment>
<reference evidence="2 3" key="1">
    <citation type="submission" date="2015-02" db="EMBL/GenBank/DDBJ databases">
        <title>Draft genome sequences of ten Microbacterium spp. with emphasis on heavy metal contaminated environments.</title>
        <authorList>
            <person name="Corretto E."/>
        </authorList>
    </citation>
    <scope>NUCLEOTIDE SEQUENCE [LARGE SCALE GENOMIC DNA]</scope>
    <source>
        <strain evidence="2 3">ARN176</strain>
    </source>
</reference>
<protein>
    <submittedName>
        <fullName evidence="2">Putative methyltransferase YcgJ</fullName>
        <ecNumber evidence="2">2.1.1.-</ecNumber>
    </submittedName>
</protein>
<dbReference type="GO" id="GO:0032259">
    <property type="term" value="P:methylation"/>
    <property type="evidence" value="ECO:0007669"/>
    <property type="project" value="UniProtKB-KW"/>
</dbReference>
<accession>A0A0F0LF73</accession>
<dbReference type="AlphaFoldDB" id="A0A0F0LF73"/>
<dbReference type="GO" id="GO:0008757">
    <property type="term" value="F:S-adenosylmethionine-dependent methyltransferase activity"/>
    <property type="evidence" value="ECO:0007669"/>
    <property type="project" value="InterPro"/>
</dbReference>
<proteinExistence type="predicted"/>
<keyword evidence="2" id="KW-0808">Transferase</keyword>
<name>A0A0F0LF73_9MICO</name>
<evidence type="ECO:0000259" key="1">
    <source>
        <dbReference type="Pfam" id="PF08241"/>
    </source>
</evidence>
<dbReference type="InterPro" id="IPR029063">
    <property type="entry name" value="SAM-dependent_MTases_sf"/>
</dbReference>